<keyword evidence="1" id="KW-0489">Methyltransferase</keyword>
<gene>
    <name evidence="1" type="ORF">WCD58_09150</name>
</gene>
<reference evidence="1 2" key="1">
    <citation type="submission" date="2024-03" db="EMBL/GenBank/DDBJ databases">
        <title>Actinomycetospora sp. OC33-EN07, a novel actinomycete isolated from wild orchid (Aerides multiflora).</title>
        <authorList>
            <person name="Suriyachadkun C."/>
        </authorList>
    </citation>
    <scope>NUCLEOTIDE SEQUENCE [LARGE SCALE GENOMIC DNA]</scope>
    <source>
        <strain evidence="1 2">OC33-EN07</strain>
    </source>
</reference>
<sequence>MTAVEGGYGLRLSDDEVARYESWARLAREHEADLWELAGLRPGARVADVGCGPGALLPVLAACVGPHGAVAGVDADPEAVATARAVLARAGVHRAGVRRGRADATGLPAGSYDVAVMRHVLAHNGGAEQRIVDHLATLVRPGGHVYLVDVDAVAAGITPALPEIAEMTARYARWHADRGNDVRVGRRLAALARGAGLVVEAFRGWFEIQPLPVGMRGPAWAARDTLVAAGLADAGEVARWGAAADAMDAWTERPELMVAIFAVVARRPTADAGGLEDGC</sequence>
<dbReference type="CDD" id="cd02440">
    <property type="entry name" value="AdoMet_MTases"/>
    <property type="match status" value="1"/>
</dbReference>
<proteinExistence type="predicted"/>
<keyword evidence="2" id="KW-1185">Reference proteome</keyword>
<comment type="caution">
    <text evidence="1">The sequence shown here is derived from an EMBL/GenBank/DDBJ whole genome shotgun (WGS) entry which is preliminary data.</text>
</comment>
<dbReference type="Gene3D" id="3.40.50.150">
    <property type="entry name" value="Vaccinia Virus protein VP39"/>
    <property type="match status" value="1"/>
</dbReference>
<organism evidence="1 2">
    <name type="scientific">Actinomycetospora flava</name>
    <dbReference type="NCBI Taxonomy" id="3129232"/>
    <lineage>
        <taxon>Bacteria</taxon>
        <taxon>Bacillati</taxon>
        <taxon>Actinomycetota</taxon>
        <taxon>Actinomycetes</taxon>
        <taxon>Pseudonocardiales</taxon>
        <taxon>Pseudonocardiaceae</taxon>
        <taxon>Actinomycetospora</taxon>
    </lineage>
</organism>
<dbReference type="PANTHER" id="PTHR42912">
    <property type="entry name" value="METHYLTRANSFERASE"/>
    <property type="match status" value="1"/>
</dbReference>
<dbReference type="Proteomes" id="UP001369736">
    <property type="component" value="Unassembled WGS sequence"/>
</dbReference>
<dbReference type="SUPFAM" id="SSF53335">
    <property type="entry name" value="S-adenosyl-L-methionine-dependent methyltransferases"/>
    <property type="match status" value="1"/>
</dbReference>
<evidence type="ECO:0000313" key="1">
    <source>
        <dbReference type="EMBL" id="MEJ2861321.1"/>
    </source>
</evidence>
<protein>
    <submittedName>
        <fullName evidence="1">Methyltransferase domain-containing protein</fullName>
    </submittedName>
</protein>
<keyword evidence="1" id="KW-0808">Transferase</keyword>
<dbReference type="Pfam" id="PF13489">
    <property type="entry name" value="Methyltransf_23"/>
    <property type="match status" value="1"/>
</dbReference>
<dbReference type="GO" id="GO:0032259">
    <property type="term" value="P:methylation"/>
    <property type="evidence" value="ECO:0007669"/>
    <property type="project" value="UniProtKB-KW"/>
</dbReference>
<dbReference type="EMBL" id="JBBEGM010000002">
    <property type="protein sequence ID" value="MEJ2861321.1"/>
    <property type="molecule type" value="Genomic_DNA"/>
</dbReference>
<evidence type="ECO:0000313" key="2">
    <source>
        <dbReference type="Proteomes" id="UP001369736"/>
    </source>
</evidence>
<dbReference type="RefSeq" id="WP_337701833.1">
    <property type="nucleotide sequence ID" value="NZ_JBBEGM010000002.1"/>
</dbReference>
<dbReference type="InterPro" id="IPR029063">
    <property type="entry name" value="SAM-dependent_MTases_sf"/>
</dbReference>
<dbReference type="InterPro" id="IPR050508">
    <property type="entry name" value="Methyltransf_Superfamily"/>
</dbReference>
<name>A0ABU8M2N2_9PSEU</name>
<dbReference type="GO" id="GO:0008168">
    <property type="term" value="F:methyltransferase activity"/>
    <property type="evidence" value="ECO:0007669"/>
    <property type="project" value="UniProtKB-KW"/>
</dbReference>
<accession>A0ABU8M2N2</accession>